<reference evidence="2" key="2">
    <citation type="submission" date="2020-09" db="EMBL/GenBank/DDBJ databases">
        <authorList>
            <person name="Sun Q."/>
            <person name="Zhou Y."/>
        </authorList>
    </citation>
    <scope>NUCLEOTIDE SEQUENCE</scope>
    <source>
        <strain evidence="2">CGMCC 4.7308</strain>
    </source>
</reference>
<organism evidence="2 3">
    <name type="scientific">Nakamurella endophytica</name>
    <dbReference type="NCBI Taxonomy" id="1748367"/>
    <lineage>
        <taxon>Bacteria</taxon>
        <taxon>Bacillati</taxon>
        <taxon>Actinomycetota</taxon>
        <taxon>Actinomycetes</taxon>
        <taxon>Nakamurellales</taxon>
        <taxon>Nakamurellaceae</taxon>
        <taxon>Nakamurella</taxon>
    </lineage>
</organism>
<dbReference type="PANTHER" id="PTHR43162">
    <property type="match status" value="1"/>
</dbReference>
<dbReference type="Gene3D" id="3.90.25.10">
    <property type="entry name" value="UDP-galactose 4-epimerase, domain 1"/>
    <property type="match status" value="1"/>
</dbReference>
<comment type="caution">
    <text evidence="2">The sequence shown here is derived from an EMBL/GenBank/DDBJ whole genome shotgun (WGS) entry which is preliminary data.</text>
</comment>
<dbReference type="AlphaFoldDB" id="A0A917TDS0"/>
<protein>
    <submittedName>
        <fullName evidence="2">NAD(P)-dependent oxidoreductase</fullName>
    </submittedName>
</protein>
<gene>
    <name evidence="2" type="ORF">GCM10011594_43960</name>
</gene>
<evidence type="ECO:0000313" key="3">
    <source>
        <dbReference type="Proteomes" id="UP000655208"/>
    </source>
</evidence>
<dbReference type="Proteomes" id="UP000655208">
    <property type="component" value="Unassembled WGS sequence"/>
</dbReference>
<reference evidence="2" key="1">
    <citation type="journal article" date="2014" name="Int. J. Syst. Evol. Microbiol.">
        <title>Complete genome sequence of Corynebacterium casei LMG S-19264T (=DSM 44701T), isolated from a smear-ripened cheese.</title>
        <authorList>
            <consortium name="US DOE Joint Genome Institute (JGI-PGF)"/>
            <person name="Walter F."/>
            <person name="Albersmeier A."/>
            <person name="Kalinowski J."/>
            <person name="Ruckert C."/>
        </authorList>
    </citation>
    <scope>NUCLEOTIDE SEQUENCE</scope>
    <source>
        <strain evidence="2">CGMCC 4.7308</strain>
    </source>
</reference>
<dbReference type="RefSeq" id="WP_188945007.1">
    <property type="nucleotide sequence ID" value="NZ_BMNA01000023.1"/>
</dbReference>
<dbReference type="Gene3D" id="3.40.50.720">
    <property type="entry name" value="NAD(P)-binding Rossmann-like Domain"/>
    <property type="match status" value="1"/>
</dbReference>
<dbReference type="InterPro" id="IPR051604">
    <property type="entry name" value="Ergot_Alk_Oxidoreductase"/>
</dbReference>
<dbReference type="PANTHER" id="PTHR43162:SF1">
    <property type="entry name" value="PRESTALK A DIFFERENTIATION PROTEIN A"/>
    <property type="match status" value="1"/>
</dbReference>
<evidence type="ECO:0000313" key="2">
    <source>
        <dbReference type="EMBL" id="GGM19097.1"/>
    </source>
</evidence>
<dbReference type="InterPro" id="IPR016040">
    <property type="entry name" value="NAD(P)-bd_dom"/>
</dbReference>
<name>A0A917TDS0_9ACTN</name>
<dbReference type="SUPFAM" id="SSF51735">
    <property type="entry name" value="NAD(P)-binding Rossmann-fold domains"/>
    <property type="match status" value="1"/>
</dbReference>
<evidence type="ECO:0000259" key="1">
    <source>
        <dbReference type="Pfam" id="PF13460"/>
    </source>
</evidence>
<accession>A0A917TDS0</accession>
<proteinExistence type="predicted"/>
<dbReference type="Pfam" id="PF13460">
    <property type="entry name" value="NAD_binding_10"/>
    <property type="match status" value="1"/>
</dbReference>
<feature type="domain" description="NAD(P)-binding" evidence="1">
    <location>
        <begin position="6"/>
        <end position="139"/>
    </location>
</feature>
<sequence>MILVTGATGMFGSRTFREVRNRGADVAALVRDADRGRRALGPDATLVVGDMDRPETLDAAMDGVDTVFLVSPMDDRIADRELATVDAAHRAGVRRIVKLHGAVRHEDALGALHRRSIDAIAGSGMRWALLSPNSVMETSLYSQAAAIQASGEMWGCAGDGRVGLVAADDVGRAAAAVLVDRGDAADGTDFRITGPEALSMADMARTLTSALGREVGYHDLPEDEFLAVLVQQTGMPAEVAEIAVVAHFRAWRQGLADLVTDTYTELTSLPPTSLADWAADHASAFTGDALAGPSVPAPAGESVAGG</sequence>
<dbReference type="InterPro" id="IPR036291">
    <property type="entry name" value="NAD(P)-bd_dom_sf"/>
</dbReference>
<keyword evidence="3" id="KW-1185">Reference proteome</keyword>
<dbReference type="EMBL" id="BMNA01000023">
    <property type="protein sequence ID" value="GGM19097.1"/>
    <property type="molecule type" value="Genomic_DNA"/>
</dbReference>